<dbReference type="AlphaFoldDB" id="A0A9D4B3B0"/>
<evidence type="ECO:0000256" key="6">
    <source>
        <dbReference type="RuleBase" id="RU000394"/>
    </source>
</evidence>
<feature type="compositionally biased region" description="Pro residues" evidence="8">
    <location>
        <begin position="626"/>
        <end position="638"/>
    </location>
</feature>
<dbReference type="PANTHER" id="PTHR47969">
    <property type="entry name" value="CHROMOSOME-ASSOCIATED KINESIN KIF4A-RELATED"/>
    <property type="match status" value="1"/>
</dbReference>
<keyword evidence="4" id="KW-0963">Cytoplasm</keyword>
<evidence type="ECO:0000256" key="2">
    <source>
        <dbReference type="ARBA" id="ARBA00022741"/>
    </source>
</evidence>
<evidence type="ECO:0000256" key="5">
    <source>
        <dbReference type="PROSITE-ProRule" id="PRU00283"/>
    </source>
</evidence>
<feature type="domain" description="Kinesin motor" evidence="9">
    <location>
        <begin position="41"/>
        <end position="374"/>
    </location>
</feature>
<dbReference type="EMBL" id="JAHDVG010000473">
    <property type="protein sequence ID" value="KAH1178994.1"/>
    <property type="molecule type" value="Genomic_DNA"/>
</dbReference>
<sequence length="730" mass="78864">MEPEPEQGQGPKVGAGAKPLHLAAQSPAGEQEDPVDRKETRLRVVVRVRPLTCPERRRGDQRVVHCLGDNTVYVNAAGQQAAFRLSAVFDAGTSQEGVFEGSGMKRLIELAASGFSCTAFAFGQTGSGKTYTLMGPLAQGEGQPATPYLGGLMQRAFVCLLEQTQRYRPGLVLSASYVEIHNEQVRDLLSPGPPRPLPVRWSKTRGFYIENLLTVEFGSLEAIMDLLQEGTRRRRSAAHALNGHSSRSHALLTIRIRRKAMSPDPSSPQQGVLCFVDLAGSERVKDTGSAGERLVEASNINRSLLALGHCISLLVDPRRRRSHIPYRDSKLTRLLAESLGGSGVTLMVACVSPSSRCLPETLRTLRFAGRAKKVTTKPVAHRISREKLLRSLEQEIQALREENLSLRQQLRLPRILGGSTATHTAPTQLPECQEESHAPGQRGAPRRAPGAARRSLYGLLQEFVLENEQLRHLESPPALSSWGQARRSPEAAPGSCSIQALPCPRPAPGAAQCGHVSLLFLSDLAPEALAAHVSCRLVCQPVAVTPQGSRRPSVWAGSGSARGNLAESRSCGAQLSTKGRERMGHGAWTPVSLPAGRLPQLPPWHPQPCVGLSPSTHRRSAGWTPEPRPLPCSLPPADPASCPRSLGRRKSSAGSCLLLRDTQQQGPEPPPGLEGQVTPSAPPLPGSSTGRQAGADPELRLEEVLHSRQEQLQYYSLRNQSSGCTWDARD</sequence>
<dbReference type="PRINTS" id="PR00380">
    <property type="entry name" value="KINESINHEAVY"/>
</dbReference>
<keyword evidence="11" id="KW-1185">Reference proteome</keyword>
<keyword evidence="6" id="KW-0493">Microtubule</keyword>
<feature type="region of interest" description="Disordered" evidence="8">
    <location>
        <begin position="1"/>
        <end position="38"/>
    </location>
</feature>
<feature type="compositionally biased region" description="Low complexity" evidence="8">
    <location>
        <begin position="438"/>
        <end position="451"/>
    </location>
</feature>
<dbReference type="FunFam" id="3.40.850.10:FF:000080">
    <property type="entry name" value="Kinesin-like protein"/>
    <property type="match status" value="1"/>
</dbReference>
<dbReference type="GO" id="GO:0003777">
    <property type="term" value="F:microtubule motor activity"/>
    <property type="evidence" value="ECO:0007669"/>
    <property type="project" value="InterPro"/>
</dbReference>
<dbReference type="GO" id="GO:0007018">
    <property type="term" value="P:microtubule-based movement"/>
    <property type="evidence" value="ECO:0007669"/>
    <property type="project" value="InterPro"/>
</dbReference>
<dbReference type="SUPFAM" id="SSF52540">
    <property type="entry name" value="P-loop containing nucleoside triphosphate hydrolases"/>
    <property type="match status" value="1"/>
</dbReference>
<dbReference type="Proteomes" id="UP000827986">
    <property type="component" value="Unassembled WGS sequence"/>
</dbReference>
<dbReference type="GO" id="GO:0051231">
    <property type="term" value="P:spindle elongation"/>
    <property type="evidence" value="ECO:0007669"/>
    <property type="project" value="TreeGrafter"/>
</dbReference>
<feature type="region of interest" description="Disordered" evidence="8">
    <location>
        <begin position="419"/>
        <end position="451"/>
    </location>
</feature>
<keyword evidence="7" id="KW-0175">Coiled coil</keyword>
<evidence type="ECO:0000256" key="4">
    <source>
        <dbReference type="ARBA" id="ARBA00023212"/>
    </source>
</evidence>
<keyword evidence="5 6" id="KW-0505">Motor protein</keyword>
<dbReference type="PROSITE" id="PS50067">
    <property type="entry name" value="KINESIN_MOTOR_2"/>
    <property type="match status" value="1"/>
</dbReference>
<dbReference type="Pfam" id="PF00225">
    <property type="entry name" value="Kinesin"/>
    <property type="match status" value="1"/>
</dbReference>
<evidence type="ECO:0000256" key="7">
    <source>
        <dbReference type="SAM" id="Coils"/>
    </source>
</evidence>
<reference evidence="10" key="1">
    <citation type="submission" date="2021-09" db="EMBL/GenBank/DDBJ databases">
        <title>The genome of Mauremys mutica provides insights into the evolution of semi-aquatic lifestyle.</title>
        <authorList>
            <person name="Gong S."/>
            <person name="Gao Y."/>
        </authorList>
    </citation>
    <scope>NUCLEOTIDE SEQUENCE</scope>
    <source>
        <strain evidence="10">MM-2020</strain>
        <tissue evidence="10">Muscle</tissue>
    </source>
</reference>
<keyword evidence="3 5" id="KW-0067">ATP-binding</keyword>
<protein>
    <recommendedName>
        <fullName evidence="6">Kinesin-like protein</fullName>
    </recommendedName>
</protein>
<evidence type="ECO:0000256" key="1">
    <source>
        <dbReference type="ARBA" id="ARBA00004245"/>
    </source>
</evidence>
<dbReference type="InterPro" id="IPR027417">
    <property type="entry name" value="P-loop_NTPase"/>
</dbReference>
<accession>A0A9D4B3B0</accession>
<keyword evidence="4" id="KW-0206">Cytoskeleton</keyword>
<dbReference type="InterPro" id="IPR027640">
    <property type="entry name" value="Kinesin-like_fam"/>
</dbReference>
<evidence type="ECO:0000259" key="9">
    <source>
        <dbReference type="PROSITE" id="PS50067"/>
    </source>
</evidence>
<evidence type="ECO:0000256" key="8">
    <source>
        <dbReference type="SAM" id="MobiDB-lite"/>
    </source>
</evidence>
<organism evidence="10 11">
    <name type="scientific">Mauremys mutica</name>
    <name type="common">yellowpond turtle</name>
    <dbReference type="NCBI Taxonomy" id="74926"/>
    <lineage>
        <taxon>Eukaryota</taxon>
        <taxon>Metazoa</taxon>
        <taxon>Chordata</taxon>
        <taxon>Craniata</taxon>
        <taxon>Vertebrata</taxon>
        <taxon>Euteleostomi</taxon>
        <taxon>Archelosauria</taxon>
        <taxon>Testudinata</taxon>
        <taxon>Testudines</taxon>
        <taxon>Cryptodira</taxon>
        <taxon>Durocryptodira</taxon>
        <taxon>Testudinoidea</taxon>
        <taxon>Geoemydidae</taxon>
        <taxon>Geoemydinae</taxon>
        <taxon>Mauremys</taxon>
    </lineage>
</organism>
<comment type="caution">
    <text evidence="10">The sequence shown here is derived from an EMBL/GenBank/DDBJ whole genome shotgun (WGS) entry which is preliminary data.</text>
</comment>
<comment type="subcellular location">
    <subcellularLocation>
        <location evidence="1">Cytoplasm</location>
        <location evidence="1">Cytoskeleton</location>
    </subcellularLocation>
</comment>
<dbReference type="InterPro" id="IPR001752">
    <property type="entry name" value="Kinesin_motor_dom"/>
</dbReference>
<feature type="coiled-coil region" evidence="7">
    <location>
        <begin position="382"/>
        <end position="409"/>
    </location>
</feature>
<dbReference type="InterPro" id="IPR019821">
    <property type="entry name" value="Kinesin_motor_CS"/>
</dbReference>
<evidence type="ECO:0000256" key="3">
    <source>
        <dbReference type="ARBA" id="ARBA00022840"/>
    </source>
</evidence>
<dbReference type="CDD" id="cd00106">
    <property type="entry name" value="KISc"/>
    <property type="match status" value="1"/>
</dbReference>
<dbReference type="GO" id="GO:0007052">
    <property type="term" value="P:mitotic spindle organization"/>
    <property type="evidence" value="ECO:0007669"/>
    <property type="project" value="TreeGrafter"/>
</dbReference>
<comment type="similarity">
    <text evidence="5 6">Belongs to the TRAFAC class myosin-kinesin ATPase superfamily. Kinesin family.</text>
</comment>
<dbReference type="PANTHER" id="PTHR47969:SF33">
    <property type="entry name" value="KINESIN-LIKE PROTEIN"/>
    <property type="match status" value="1"/>
</dbReference>
<dbReference type="InterPro" id="IPR036961">
    <property type="entry name" value="Kinesin_motor_dom_sf"/>
</dbReference>
<gene>
    <name evidence="10" type="ORF">KIL84_000325</name>
</gene>
<feature type="region of interest" description="Disordered" evidence="8">
    <location>
        <begin position="606"/>
        <end position="648"/>
    </location>
</feature>
<feature type="binding site" evidence="5">
    <location>
        <begin position="123"/>
        <end position="130"/>
    </location>
    <ligand>
        <name>ATP</name>
        <dbReference type="ChEBI" id="CHEBI:30616"/>
    </ligand>
</feature>
<dbReference type="GO" id="GO:0005875">
    <property type="term" value="C:microtubule associated complex"/>
    <property type="evidence" value="ECO:0007669"/>
    <property type="project" value="TreeGrafter"/>
</dbReference>
<dbReference type="GO" id="GO:0005874">
    <property type="term" value="C:microtubule"/>
    <property type="evidence" value="ECO:0007669"/>
    <property type="project" value="UniProtKB-KW"/>
</dbReference>
<dbReference type="PROSITE" id="PS00411">
    <property type="entry name" value="KINESIN_MOTOR_1"/>
    <property type="match status" value="1"/>
</dbReference>
<evidence type="ECO:0000313" key="11">
    <source>
        <dbReference type="Proteomes" id="UP000827986"/>
    </source>
</evidence>
<dbReference type="Gene3D" id="3.40.850.10">
    <property type="entry name" value="Kinesin motor domain"/>
    <property type="match status" value="1"/>
</dbReference>
<proteinExistence type="inferred from homology"/>
<feature type="region of interest" description="Disordered" evidence="8">
    <location>
        <begin position="661"/>
        <end position="698"/>
    </location>
</feature>
<name>A0A9D4B3B0_9SAUR</name>
<evidence type="ECO:0000313" key="10">
    <source>
        <dbReference type="EMBL" id="KAH1178994.1"/>
    </source>
</evidence>
<dbReference type="GO" id="GO:0005524">
    <property type="term" value="F:ATP binding"/>
    <property type="evidence" value="ECO:0007669"/>
    <property type="project" value="UniProtKB-UniRule"/>
</dbReference>
<keyword evidence="2 5" id="KW-0547">Nucleotide-binding</keyword>
<dbReference type="SMART" id="SM00129">
    <property type="entry name" value="KISc"/>
    <property type="match status" value="1"/>
</dbReference>
<dbReference type="GO" id="GO:0008017">
    <property type="term" value="F:microtubule binding"/>
    <property type="evidence" value="ECO:0007669"/>
    <property type="project" value="InterPro"/>
</dbReference>